<dbReference type="Pfam" id="PF02469">
    <property type="entry name" value="Fasciclin"/>
    <property type="match status" value="1"/>
</dbReference>
<dbReference type="Proteomes" id="UP001500469">
    <property type="component" value="Unassembled WGS sequence"/>
</dbReference>
<organism evidence="3 4">
    <name type="scientific">Algoriphagus jejuensis</name>
    <dbReference type="NCBI Taxonomy" id="419934"/>
    <lineage>
        <taxon>Bacteria</taxon>
        <taxon>Pseudomonadati</taxon>
        <taxon>Bacteroidota</taxon>
        <taxon>Cytophagia</taxon>
        <taxon>Cytophagales</taxon>
        <taxon>Cyclobacteriaceae</taxon>
        <taxon>Algoriphagus</taxon>
    </lineage>
</organism>
<dbReference type="RefSeq" id="WP_343853465.1">
    <property type="nucleotide sequence ID" value="NZ_BAAAFI010000042.1"/>
</dbReference>
<comment type="caution">
    <text evidence="3">The sequence shown here is derived from an EMBL/GenBank/DDBJ whole genome shotgun (WGS) entry which is preliminary data.</text>
</comment>
<sequence>MNLYIRKASKLLIAAIVAIATFSCDLELQKEWEYVPQPFGNRPLGMTTLEWMEMINNDPSYNDAGGLPEFKYLLEAIEKTGLEELYLGQDTTKTFLLLRNSAWNGNNQLIHNMTGNRNYPVDSISAERLEHVLKYHIIDEYLSQPAIPKNDFFLYYQTLVPGDTGVIEINKRLFDQSIRINTTIARIGSPSTPSNMPSTSRGTAVNLHNFIFTNGIGHQLNSYVRYQPF</sequence>
<dbReference type="EMBL" id="BAAAFI010000042">
    <property type="protein sequence ID" value="GAA0880255.1"/>
    <property type="molecule type" value="Genomic_DNA"/>
</dbReference>
<dbReference type="Gene3D" id="2.30.180.10">
    <property type="entry name" value="FAS1 domain"/>
    <property type="match status" value="1"/>
</dbReference>
<gene>
    <name evidence="3" type="ORF">GCM10009119_32250</name>
</gene>
<reference evidence="4" key="1">
    <citation type="journal article" date="2019" name="Int. J. Syst. Evol. Microbiol.">
        <title>The Global Catalogue of Microorganisms (GCM) 10K type strain sequencing project: providing services to taxonomists for standard genome sequencing and annotation.</title>
        <authorList>
            <consortium name="The Broad Institute Genomics Platform"/>
            <consortium name="The Broad Institute Genome Sequencing Center for Infectious Disease"/>
            <person name="Wu L."/>
            <person name="Ma J."/>
        </authorList>
    </citation>
    <scope>NUCLEOTIDE SEQUENCE [LARGE SCALE GENOMIC DNA]</scope>
    <source>
        <strain evidence="4">JCM 16112</strain>
    </source>
</reference>
<protein>
    <recommendedName>
        <fullName evidence="2">FAS1 domain-containing protein</fullName>
    </recommendedName>
</protein>
<feature type="signal peptide" evidence="1">
    <location>
        <begin position="1"/>
        <end position="20"/>
    </location>
</feature>
<dbReference type="InterPro" id="IPR000782">
    <property type="entry name" value="FAS1_domain"/>
</dbReference>
<evidence type="ECO:0000313" key="4">
    <source>
        <dbReference type="Proteomes" id="UP001500469"/>
    </source>
</evidence>
<proteinExistence type="predicted"/>
<accession>A0ABP3YFQ9</accession>
<dbReference type="SUPFAM" id="SSF82153">
    <property type="entry name" value="FAS1 domain"/>
    <property type="match status" value="1"/>
</dbReference>
<evidence type="ECO:0000313" key="3">
    <source>
        <dbReference type="EMBL" id="GAA0880255.1"/>
    </source>
</evidence>
<dbReference type="InterPro" id="IPR036378">
    <property type="entry name" value="FAS1_dom_sf"/>
</dbReference>
<evidence type="ECO:0000259" key="2">
    <source>
        <dbReference type="Pfam" id="PF02469"/>
    </source>
</evidence>
<dbReference type="PROSITE" id="PS51257">
    <property type="entry name" value="PROKAR_LIPOPROTEIN"/>
    <property type="match status" value="1"/>
</dbReference>
<feature type="chain" id="PRO_5045515962" description="FAS1 domain-containing protein" evidence="1">
    <location>
        <begin position="21"/>
        <end position="229"/>
    </location>
</feature>
<keyword evidence="4" id="KW-1185">Reference proteome</keyword>
<evidence type="ECO:0000256" key="1">
    <source>
        <dbReference type="SAM" id="SignalP"/>
    </source>
</evidence>
<name>A0ABP3YFQ9_9BACT</name>
<keyword evidence="1" id="KW-0732">Signal</keyword>
<feature type="domain" description="FAS1" evidence="2">
    <location>
        <begin position="69"/>
        <end position="189"/>
    </location>
</feature>